<dbReference type="PANTHER" id="PTHR33121">
    <property type="entry name" value="CYCLIC DI-GMP PHOSPHODIESTERASE PDEF"/>
    <property type="match status" value="1"/>
</dbReference>
<evidence type="ECO:0000256" key="1">
    <source>
        <dbReference type="SAM" id="MobiDB-lite"/>
    </source>
</evidence>
<gene>
    <name evidence="4" type="ORF">ACFMB1_06195</name>
</gene>
<dbReference type="InterPro" id="IPR000160">
    <property type="entry name" value="GGDEF_dom"/>
</dbReference>
<dbReference type="CDD" id="cd01949">
    <property type="entry name" value="GGDEF"/>
    <property type="match status" value="1"/>
</dbReference>
<dbReference type="InterPro" id="IPR050706">
    <property type="entry name" value="Cyclic-di-GMP_PDE-like"/>
</dbReference>
<dbReference type="InterPro" id="IPR029787">
    <property type="entry name" value="Nucleotide_cyclase"/>
</dbReference>
<sequence length="553" mass="60652">MSDRGLQTMFEFDPAAGSLKWSDDEAAARIFGVAREDVAATGNAFSARIEGREDETRIAAFAGERTSYACEYQLKRDGGDGHWVEERGGWIGAGASRRLISVIRSIETRKRRDEQLSWLAVNDELTGHLNRSHLKKALDAKIASMISSGTAGAYLMAGIDDLGAVNSDFGFEAADKVIAEVGARLASILGPDDRIGRVAGTKFGVIIAETDPDRLRQICVRLLNVVRESVIETKGGVIAASICLGAVSLPQQADNSNAAMTRAEAALDAAKRIGKSSWSAFTDKTDVVSMRRRNTHMSDVILTGLNERRVRLAFQPIVSDLDETPKKFECLIRMRGDDGQNIPAPEFIPAAERLGLVHLLDRRVLELALNTLAVNPNIHLNVNISMETVKDFVWAEGYIALLRANQEFTRRITVELTETQVIDSIDASIEFVSEIKRLGCSFGIDDFGAGYTSFRNLKAMDIDILKIDGSFVTGVSSSRENQLFVRTLLDLARNFGMQTVAEWVDNEADAMLLKGLGVDYLQGFLIGKPETNPDWLPDGAPNEAPQRAERRQS</sequence>
<dbReference type="InterPro" id="IPR001633">
    <property type="entry name" value="EAL_dom"/>
</dbReference>
<evidence type="ECO:0000259" key="2">
    <source>
        <dbReference type="PROSITE" id="PS50883"/>
    </source>
</evidence>
<dbReference type="Pfam" id="PF00563">
    <property type="entry name" value="EAL"/>
    <property type="match status" value="1"/>
</dbReference>
<dbReference type="NCBIfam" id="TIGR00254">
    <property type="entry name" value="GGDEF"/>
    <property type="match status" value="1"/>
</dbReference>
<feature type="domain" description="GGDEF" evidence="3">
    <location>
        <begin position="150"/>
        <end position="283"/>
    </location>
</feature>
<dbReference type="InterPro" id="IPR043128">
    <property type="entry name" value="Rev_trsase/Diguanyl_cyclase"/>
</dbReference>
<dbReference type="SUPFAM" id="SSF141868">
    <property type="entry name" value="EAL domain-like"/>
    <property type="match status" value="1"/>
</dbReference>
<dbReference type="SMART" id="SM00052">
    <property type="entry name" value="EAL"/>
    <property type="match status" value="1"/>
</dbReference>
<dbReference type="Gene3D" id="3.30.450.20">
    <property type="entry name" value="PAS domain"/>
    <property type="match status" value="1"/>
</dbReference>
<feature type="region of interest" description="Disordered" evidence="1">
    <location>
        <begin position="532"/>
        <end position="553"/>
    </location>
</feature>
<accession>A0ABW1KX13</accession>
<dbReference type="Pfam" id="PF00990">
    <property type="entry name" value="GGDEF"/>
    <property type="match status" value="1"/>
</dbReference>
<evidence type="ECO:0000259" key="3">
    <source>
        <dbReference type="PROSITE" id="PS50887"/>
    </source>
</evidence>
<dbReference type="SUPFAM" id="SSF55073">
    <property type="entry name" value="Nucleotide cyclase"/>
    <property type="match status" value="1"/>
</dbReference>
<dbReference type="CDD" id="cd01948">
    <property type="entry name" value="EAL"/>
    <property type="match status" value="1"/>
</dbReference>
<organism evidence="4 5">
    <name type="scientific">Hyphococcus aureus</name>
    <dbReference type="NCBI Taxonomy" id="2666033"/>
    <lineage>
        <taxon>Bacteria</taxon>
        <taxon>Pseudomonadati</taxon>
        <taxon>Pseudomonadota</taxon>
        <taxon>Alphaproteobacteria</taxon>
        <taxon>Parvularculales</taxon>
        <taxon>Parvularculaceae</taxon>
        <taxon>Hyphococcus</taxon>
    </lineage>
</organism>
<dbReference type="PANTHER" id="PTHR33121:SF79">
    <property type="entry name" value="CYCLIC DI-GMP PHOSPHODIESTERASE PDED-RELATED"/>
    <property type="match status" value="1"/>
</dbReference>
<reference evidence="4 5" key="1">
    <citation type="submission" date="2024-09" db="EMBL/GenBank/DDBJ databases">
        <authorList>
            <person name="Zhang Z.-H."/>
        </authorList>
    </citation>
    <scope>NUCLEOTIDE SEQUENCE [LARGE SCALE GENOMIC DNA]</scope>
    <source>
        <strain evidence="4 5">HHTR114</strain>
    </source>
</reference>
<name>A0ABW1KX13_9PROT</name>
<dbReference type="Gene3D" id="3.30.70.270">
    <property type="match status" value="1"/>
</dbReference>
<dbReference type="PROSITE" id="PS50883">
    <property type="entry name" value="EAL"/>
    <property type="match status" value="1"/>
</dbReference>
<dbReference type="EMBL" id="JBHPON010000001">
    <property type="protein sequence ID" value="MFC6035127.1"/>
    <property type="molecule type" value="Genomic_DNA"/>
</dbReference>
<dbReference type="Gene3D" id="3.20.20.450">
    <property type="entry name" value="EAL domain"/>
    <property type="match status" value="1"/>
</dbReference>
<feature type="domain" description="EAL" evidence="2">
    <location>
        <begin position="294"/>
        <end position="543"/>
    </location>
</feature>
<comment type="caution">
    <text evidence="4">The sequence shown here is derived from an EMBL/GenBank/DDBJ whole genome shotgun (WGS) entry which is preliminary data.</text>
</comment>
<dbReference type="SMART" id="SM00267">
    <property type="entry name" value="GGDEF"/>
    <property type="match status" value="1"/>
</dbReference>
<dbReference type="Proteomes" id="UP001596116">
    <property type="component" value="Unassembled WGS sequence"/>
</dbReference>
<proteinExistence type="predicted"/>
<dbReference type="RefSeq" id="WP_379879544.1">
    <property type="nucleotide sequence ID" value="NZ_JBHPON010000001.1"/>
</dbReference>
<dbReference type="PROSITE" id="PS50887">
    <property type="entry name" value="GGDEF"/>
    <property type="match status" value="1"/>
</dbReference>
<dbReference type="InterPro" id="IPR035919">
    <property type="entry name" value="EAL_sf"/>
</dbReference>
<evidence type="ECO:0000313" key="5">
    <source>
        <dbReference type="Proteomes" id="UP001596116"/>
    </source>
</evidence>
<evidence type="ECO:0000313" key="4">
    <source>
        <dbReference type="EMBL" id="MFC6035127.1"/>
    </source>
</evidence>
<keyword evidence="5" id="KW-1185">Reference proteome</keyword>
<protein>
    <submittedName>
        <fullName evidence="4">EAL domain-containing protein</fullName>
    </submittedName>
</protein>